<dbReference type="PANTHER" id="PTHR33147:SF98">
    <property type="entry name" value="GAMMA-THIONIN-RELATED"/>
    <property type="match status" value="1"/>
</dbReference>
<feature type="compositionally biased region" description="Basic and acidic residues" evidence="5">
    <location>
        <begin position="90"/>
        <end position="105"/>
    </location>
</feature>
<reference evidence="8" key="3">
    <citation type="submission" date="2020-06" db="EMBL/GenBank/DDBJ databases">
        <title>Helianthus annuus Genome sequencing and assembly Release 2.</title>
        <authorList>
            <person name="Gouzy J."/>
            <person name="Langlade N."/>
            <person name="Munos S."/>
        </authorList>
    </citation>
    <scope>NUCLEOTIDE SEQUENCE</scope>
    <source>
        <tissue evidence="8">Leaves</tissue>
    </source>
</reference>
<dbReference type="Pfam" id="PF00304">
    <property type="entry name" value="Gamma-thionin"/>
    <property type="match status" value="1"/>
</dbReference>
<proteinExistence type="predicted"/>
<accession>A0A251RYS2</accession>
<dbReference type="GO" id="GO:0006952">
    <property type="term" value="P:defense response"/>
    <property type="evidence" value="ECO:0000318"/>
    <property type="project" value="GO_Central"/>
</dbReference>
<dbReference type="InParanoid" id="A0A251RYS2"/>
<evidence type="ECO:0000256" key="5">
    <source>
        <dbReference type="SAM" id="MobiDB-lite"/>
    </source>
</evidence>
<keyword evidence="3 6" id="KW-0732">Signal</keyword>
<dbReference type="GO" id="GO:0005576">
    <property type="term" value="C:extracellular region"/>
    <property type="evidence" value="ECO:0007669"/>
    <property type="project" value="UniProtKB-SubCell"/>
</dbReference>
<dbReference type="EMBL" id="CM007905">
    <property type="protein sequence ID" value="OTF91006.1"/>
    <property type="molecule type" value="Genomic_DNA"/>
</dbReference>
<reference evidence="9" key="2">
    <citation type="submission" date="2017-02" db="EMBL/GenBank/DDBJ databases">
        <title>Sunflower complete genome.</title>
        <authorList>
            <person name="Langlade N."/>
            <person name="Munos S."/>
        </authorList>
    </citation>
    <scope>NUCLEOTIDE SEQUENCE [LARGE SCALE GENOMIC DNA]</scope>
    <source>
        <tissue evidence="9">Leaves</tissue>
    </source>
</reference>
<dbReference type="Proteomes" id="UP000215914">
    <property type="component" value="Chromosome 16"/>
</dbReference>
<feature type="chain" id="PRO_5041059439" evidence="6">
    <location>
        <begin position="29"/>
        <end position="105"/>
    </location>
</feature>
<dbReference type="SMART" id="SM00505">
    <property type="entry name" value="Knot1"/>
    <property type="match status" value="1"/>
</dbReference>
<feature type="region of interest" description="Disordered" evidence="5">
    <location>
        <begin position="83"/>
        <end position="105"/>
    </location>
</feature>
<evidence type="ECO:0000256" key="2">
    <source>
        <dbReference type="ARBA" id="ARBA00022525"/>
    </source>
</evidence>
<dbReference type="PANTHER" id="PTHR33147">
    <property type="entry name" value="DEFENSIN-LIKE PROTEIN 1"/>
    <property type="match status" value="1"/>
</dbReference>
<dbReference type="Gramene" id="mRNA:HanXRQr2_Chr16g0732711">
    <property type="protein sequence ID" value="mRNA:HanXRQr2_Chr16g0732711"/>
    <property type="gene ID" value="HanXRQr2_Chr16g0732711"/>
</dbReference>
<evidence type="ECO:0000256" key="4">
    <source>
        <dbReference type="ARBA" id="ARBA00023157"/>
    </source>
</evidence>
<dbReference type="InterPro" id="IPR036574">
    <property type="entry name" value="Scorpion_toxin-like_sf"/>
</dbReference>
<dbReference type="PROSITE" id="PS00940">
    <property type="entry name" value="GAMMA_THIONIN"/>
    <property type="match status" value="1"/>
</dbReference>
<sequence length="105" mass="11863">MMNRSVAFSALVLILLVLTVSDITSVRGQRCMRVSRTWAGPCRYDQWCNRQCRLWEIAAGGACQTGACICYYFCPKAEKHTQHKSNAQNRDSDDAKKVVPNVEHP</sequence>
<name>A0A251RYS2_HELAN</name>
<organism evidence="9 10">
    <name type="scientific">Helianthus annuus</name>
    <name type="common">Common sunflower</name>
    <dbReference type="NCBI Taxonomy" id="4232"/>
    <lineage>
        <taxon>Eukaryota</taxon>
        <taxon>Viridiplantae</taxon>
        <taxon>Streptophyta</taxon>
        <taxon>Embryophyta</taxon>
        <taxon>Tracheophyta</taxon>
        <taxon>Spermatophyta</taxon>
        <taxon>Magnoliopsida</taxon>
        <taxon>eudicotyledons</taxon>
        <taxon>Gunneridae</taxon>
        <taxon>Pentapetalae</taxon>
        <taxon>asterids</taxon>
        <taxon>campanulids</taxon>
        <taxon>Asterales</taxon>
        <taxon>Asteraceae</taxon>
        <taxon>Asteroideae</taxon>
        <taxon>Heliantheae alliance</taxon>
        <taxon>Heliantheae</taxon>
        <taxon>Helianthus</taxon>
    </lineage>
</organism>
<dbReference type="AlphaFoldDB" id="A0A251RYS2"/>
<evidence type="ECO:0000256" key="6">
    <source>
        <dbReference type="SAM" id="SignalP"/>
    </source>
</evidence>
<protein>
    <submittedName>
        <fullName evidence="8">Defensin, plant, knottin, scorpion toxin-like superfamily</fullName>
    </submittedName>
    <submittedName>
        <fullName evidence="9">Putative gamma-thionin</fullName>
    </submittedName>
</protein>
<evidence type="ECO:0000313" key="10">
    <source>
        <dbReference type="Proteomes" id="UP000215914"/>
    </source>
</evidence>
<evidence type="ECO:0000256" key="3">
    <source>
        <dbReference type="ARBA" id="ARBA00022729"/>
    </source>
</evidence>
<dbReference type="EMBL" id="MNCJ02000331">
    <property type="protein sequence ID" value="KAF5758734.1"/>
    <property type="molecule type" value="Genomic_DNA"/>
</dbReference>
<keyword evidence="2" id="KW-0964">Secreted</keyword>
<evidence type="ECO:0000259" key="7">
    <source>
        <dbReference type="SMART" id="SM00505"/>
    </source>
</evidence>
<evidence type="ECO:0000313" key="8">
    <source>
        <dbReference type="EMBL" id="KAF5758734.1"/>
    </source>
</evidence>
<gene>
    <name evidence="9" type="ORF">HannXRQ_Chr16g0505921</name>
    <name evidence="8" type="ORF">HanXRQr2_Chr16g0732711</name>
</gene>
<feature type="domain" description="Knottins-like" evidence="7">
    <location>
        <begin position="30"/>
        <end position="74"/>
    </location>
</feature>
<keyword evidence="4" id="KW-1015">Disulfide bond</keyword>
<dbReference type="Gene3D" id="3.30.30.10">
    <property type="entry name" value="Knottin, scorpion toxin-like"/>
    <property type="match status" value="1"/>
</dbReference>
<dbReference type="FunCoup" id="A0A251RYS2">
    <property type="interactions" value="153"/>
</dbReference>
<reference evidence="8 10" key="1">
    <citation type="journal article" date="2017" name="Nature">
        <title>The sunflower genome provides insights into oil metabolism, flowering and Asterid evolution.</title>
        <authorList>
            <person name="Badouin H."/>
            <person name="Gouzy J."/>
            <person name="Grassa C.J."/>
            <person name="Murat F."/>
            <person name="Staton S.E."/>
            <person name="Cottret L."/>
            <person name="Lelandais-Briere C."/>
            <person name="Owens G.L."/>
            <person name="Carrere S."/>
            <person name="Mayjonade B."/>
            <person name="Legrand L."/>
            <person name="Gill N."/>
            <person name="Kane N.C."/>
            <person name="Bowers J.E."/>
            <person name="Hubner S."/>
            <person name="Bellec A."/>
            <person name="Berard A."/>
            <person name="Berges H."/>
            <person name="Blanchet N."/>
            <person name="Boniface M.C."/>
            <person name="Brunel D."/>
            <person name="Catrice O."/>
            <person name="Chaidir N."/>
            <person name="Claudel C."/>
            <person name="Donnadieu C."/>
            <person name="Faraut T."/>
            <person name="Fievet G."/>
            <person name="Helmstetter N."/>
            <person name="King M."/>
            <person name="Knapp S.J."/>
            <person name="Lai Z."/>
            <person name="Le Paslier M.C."/>
            <person name="Lippi Y."/>
            <person name="Lorenzon L."/>
            <person name="Mandel J.R."/>
            <person name="Marage G."/>
            <person name="Marchand G."/>
            <person name="Marquand E."/>
            <person name="Bret-Mestries E."/>
            <person name="Morien E."/>
            <person name="Nambeesan S."/>
            <person name="Nguyen T."/>
            <person name="Pegot-Espagnet P."/>
            <person name="Pouilly N."/>
            <person name="Raftis F."/>
            <person name="Sallet E."/>
            <person name="Schiex T."/>
            <person name="Thomas J."/>
            <person name="Vandecasteele C."/>
            <person name="Vares D."/>
            <person name="Vear F."/>
            <person name="Vautrin S."/>
            <person name="Crespi M."/>
            <person name="Mangin B."/>
            <person name="Burke J.M."/>
            <person name="Salse J."/>
            <person name="Munos S."/>
            <person name="Vincourt P."/>
            <person name="Rieseberg L.H."/>
            <person name="Langlade N.B."/>
        </authorList>
    </citation>
    <scope>NUCLEOTIDE SEQUENCE [LARGE SCALE GENOMIC DNA]</scope>
    <source>
        <strain evidence="10">cv. SF193</strain>
        <tissue evidence="8">Leaves</tissue>
    </source>
</reference>
<evidence type="ECO:0000256" key="1">
    <source>
        <dbReference type="ARBA" id="ARBA00004613"/>
    </source>
</evidence>
<comment type="subcellular location">
    <subcellularLocation>
        <location evidence="1">Secreted</location>
    </subcellularLocation>
</comment>
<dbReference type="SUPFAM" id="SSF57095">
    <property type="entry name" value="Scorpion toxin-like"/>
    <property type="match status" value="1"/>
</dbReference>
<dbReference type="InterPro" id="IPR008176">
    <property type="entry name" value="Defensin_plant"/>
</dbReference>
<keyword evidence="10" id="KW-1185">Reference proteome</keyword>
<dbReference type="InterPro" id="IPR003614">
    <property type="entry name" value="Knottins"/>
</dbReference>
<evidence type="ECO:0000313" key="9">
    <source>
        <dbReference type="EMBL" id="OTF91006.1"/>
    </source>
</evidence>
<feature type="signal peptide" evidence="6">
    <location>
        <begin position="1"/>
        <end position="28"/>
    </location>
</feature>